<name>A0A3G8M0Y3_9HYPH</name>
<dbReference type="Gene3D" id="3.40.50.1820">
    <property type="entry name" value="alpha/beta hydrolase"/>
    <property type="match status" value="1"/>
</dbReference>
<proteinExistence type="predicted"/>
<dbReference type="PRINTS" id="PR00111">
    <property type="entry name" value="ABHYDROLASE"/>
</dbReference>
<dbReference type="KEGG" id="mros:EHO51_00330"/>
<evidence type="ECO:0000313" key="5">
    <source>
        <dbReference type="Proteomes" id="UP000273982"/>
    </source>
</evidence>
<evidence type="ECO:0000256" key="1">
    <source>
        <dbReference type="ARBA" id="ARBA00022801"/>
    </source>
</evidence>
<feature type="compositionally biased region" description="Low complexity" evidence="2">
    <location>
        <begin position="19"/>
        <end position="28"/>
    </location>
</feature>
<evidence type="ECO:0000313" key="4">
    <source>
        <dbReference type="EMBL" id="AZG75317.1"/>
    </source>
</evidence>
<dbReference type="AlphaFoldDB" id="A0A3G8M0Y3"/>
<reference evidence="4 5" key="1">
    <citation type="submission" date="2018-11" db="EMBL/GenBank/DDBJ databases">
        <title>Genome squencing of methanotrophic bacteria isolated from alkaline groundwater in Korea.</title>
        <authorList>
            <person name="Nguyen L.N."/>
        </authorList>
    </citation>
    <scope>NUCLEOTIDE SEQUENCE [LARGE SCALE GENOMIC DNA]</scope>
    <source>
        <strain evidence="4 5">GW6</strain>
    </source>
</reference>
<keyword evidence="1 4" id="KW-0378">Hydrolase</keyword>
<dbReference type="PANTHER" id="PTHR43329">
    <property type="entry name" value="EPOXIDE HYDROLASE"/>
    <property type="match status" value="1"/>
</dbReference>
<dbReference type="InterPro" id="IPR006311">
    <property type="entry name" value="TAT_signal"/>
</dbReference>
<dbReference type="InterPro" id="IPR000639">
    <property type="entry name" value="Epox_hydrolase-like"/>
</dbReference>
<dbReference type="PRINTS" id="PR00412">
    <property type="entry name" value="EPOXHYDRLASE"/>
</dbReference>
<dbReference type="Proteomes" id="UP000273982">
    <property type="component" value="Chromosome"/>
</dbReference>
<protein>
    <submittedName>
        <fullName evidence="4">Alpha/beta hydrolase</fullName>
    </submittedName>
</protein>
<evidence type="ECO:0000259" key="3">
    <source>
        <dbReference type="Pfam" id="PF00561"/>
    </source>
</evidence>
<dbReference type="GO" id="GO:0016787">
    <property type="term" value="F:hydrolase activity"/>
    <property type="evidence" value="ECO:0007669"/>
    <property type="project" value="UniProtKB-KW"/>
</dbReference>
<dbReference type="PROSITE" id="PS51318">
    <property type="entry name" value="TAT"/>
    <property type="match status" value="1"/>
</dbReference>
<dbReference type="SUPFAM" id="SSF53474">
    <property type="entry name" value="alpha/beta-Hydrolases"/>
    <property type="match status" value="1"/>
</dbReference>
<dbReference type="EMBL" id="CP034086">
    <property type="protein sequence ID" value="AZG75317.1"/>
    <property type="molecule type" value="Genomic_DNA"/>
</dbReference>
<dbReference type="InterPro" id="IPR000073">
    <property type="entry name" value="AB_hydrolase_1"/>
</dbReference>
<feature type="region of interest" description="Disordered" evidence="2">
    <location>
        <begin position="19"/>
        <end position="41"/>
    </location>
</feature>
<dbReference type="Pfam" id="PF00561">
    <property type="entry name" value="Abhydrolase_1"/>
    <property type="match status" value="1"/>
</dbReference>
<dbReference type="RefSeq" id="WP_124737219.1">
    <property type="nucleotide sequence ID" value="NZ_CP034086.1"/>
</dbReference>
<gene>
    <name evidence="4" type="ORF">EHO51_00330</name>
</gene>
<organism evidence="4 5">
    <name type="scientific">Methylocystis rosea</name>
    <dbReference type="NCBI Taxonomy" id="173366"/>
    <lineage>
        <taxon>Bacteria</taxon>
        <taxon>Pseudomonadati</taxon>
        <taxon>Pseudomonadota</taxon>
        <taxon>Alphaproteobacteria</taxon>
        <taxon>Hyphomicrobiales</taxon>
        <taxon>Methylocystaceae</taxon>
        <taxon>Methylocystis</taxon>
    </lineage>
</organism>
<accession>A0A3G8M0Y3</accession>
<dbReference type="InterPro" id="IPR029058">
    <property type="entry name" value="AB_hydrolase_fold"/>
</dbReference>
<sequence length="322" mass="34402">MSMERRAFLLGASTLAAGATASASPTPGETSSPVAADDGGGSLLLPEGGESRFARVNGVKLHYVRVGVGPNVVLLHGWPQTWFAWRNTMERLCSRFTLIAPDLRGLGLSERTAAGYDKQTIAGDVRALIDEAAGGRAHVIGHDMGGKAAFMLAHLHPEHVEKLVLVDCLVPGTENMDSLRGGAWHYGFHMAPEFPEMLTKGRERDYIAAQIRAWSHKKDAVPDAGIAEFAKHYASEGGMTAGFNYYRALKDDAAAAASSKGRKLDMPVLAIAGRHGVGERLADALRPQAMNLRSVIVDDSGHFVADEAPELFCAQVEGFLSA</sequence>
<evidence type="ECO:0000256" key="2">
    <source>
        <dbReference type="SAM" id="MobiDB-lite"/>
    </source>
</evidence>
<feature type="domain" description="AB hydrolase-1" evidence="3">
    <location>
        <begin position="70"/>
        <end position="309"/>
    </location>
</feature>